<comment type="caution">
    <text evidence="5">Lacks conserved residue(s) required for the propagation of feature annotation.</text>
</comment>
<feature type="disulfide bond" evidence="5">
    <location>
        <begin position="343"/>
        <end position="352"/>
    </location>
</feature>
<evidence type="ECO:0000256" key="1">
    <source>
        <dbReference type="ARBA" id="ARBA00022536"/>
    </source>
</evidence>
<keyword evidence="7" id="KW-0812">Transmembrane</keyword>
<feature type="compositionally biased region" description="Low complexity" evidence="6">
    <location>
        <begin position="103"/>
        <end position="139"/>
    </location>
</feature>
<keyword evidence="2 8" id="KW-0732">Signal</keyword>
<feature type="domain" description="EGF-like" evidence="9">
    <location>
        <begin position="416"/>
        <end position="456"/>
    </location>
</feature>
<feature type="disulfide bond" evidence="5">
    <location>
        <begin position="196"/>
        <end position="205"/>
    </location>
</feature>
<dbReference type="InterPro" id="IPR000742">
    <property type="entry name" value="EGF"/>
</dbReference>
<feature type="disulfide bond" evidence="5">
    <location>
        <begin position="276"/>
        <end position="293"/>
    </location>
</feature>
<feature type="disulfide bond" evidence="5">
    <location>
        <begin position="314"/>
        <end position="324"/>
    </location>
</feature>
<evidence type="ECO:0000313" key="10">
    <source>
        <dbReference type="EMBL" id="CAE0402825.1"/>
    </source>
</evidence>
<dbReference type="GO" id="GO:0045197">
    <property type="term" value="P:establishment or maintenance of epithelial cell apical/basal polarity"/>
    <property type="evidence" value="ECO:0007669"/>
    <property type="project" value="TreeGrafter"/>
</dbReference>
<keyword evidence="1 5" id="KW-0245">EGF-like domain</keyword>
<dbReference type="PANTHER" id="PTHR24049">
    <property type="entry name" value="CRUMBS FAMILY MEMBER"/>
    <property type="match status" value="1"/>
</dbReference>
<feature type="compositionally biased region" description="Polar residues" evidence="6">
    <location>
        <begin position="76"/>
        <end position="90"/>
    </location>
</feature>
<feature type="domain" description="EGF-like" evidence="9">
    <location>
        <begin position="153"/>
        <end position="206"/>
    </location>
</feature>
<dbReference type="SUPFAM" id="SSF57196">
    <property type="entry name" value="EGF/Laminin"/>
    <property type="match status" value="2"/>
</dbReference>
<feature type="domain" description="EGF-like" evidence="9">
    <location>
        <begin position="264"/>
        <end position="305"/>
    </location>
</feature>
<organism evidence="10">
    <name type="scientific">Amphora coffeiformis</name>
    <dbReference type="NCBI Taxonomy" id="265554"/>
    <lineage>
        <taxon>Eukaryota</taxon>
        <taxon>Sar</taxon>
        <taxon>Stramenopiles</taxon>
        <taxon>Ochrophyta</taxon>
        <taxon>Bacillariophyta</taxon>
        <taxon>Bacillariophyceae</taxon>
        <taxon>Bacillariophycidae</taxon>
        <taxon>Thalassiophysales</taxon>
        <taxon>Catenulaceae</taxon>
        <taxon>Amphora</taxon>
    </lineage>
</organism>
<dbReference type="AlphaFoldDB" id="A0A7S3L0T5"/>
<dbReference type="GO" id="GO:0032991">
    <property type="term" value="C:protein-containing complex"/>
    <property type="evidence" value="ECO:0007669"/>
    <property type="project" value="TreeGrafter"/>
</dbReference>
<feature type="signal peptide" evidence="8">
    <location>
        <begin position="1"/>
        <end position="36"/>
    </location>
</feature>
<dbReference type="GO" id="GO:0007157">
    <property type="term" value="P:heterophilic cell-cell adhesion via plasma membrane cell adhesion molecules"/>
    <property type="evidence" value="ECO:0007669"/>
    <property type="project" value="TreeGrafter"/>
</dbReference>
<dbReference type="GO" id="GO:0005886">
    <property type="term" value="C:plasma membrane"/>
    <property type="evidence" value="ECO:0007669"/>
    <property type="project" value="TreeGrafter"/>
</dbReference>
<proteinExistence type="predicted"/>
<dbReference type="PROSITE" id="PS50026">
    <property type="entry name" value="EGF_3"/>
    <property type="match status" value="5"/>
</dbReference>
<feature type="domain" description="EGF-like" evidence="9">
    <location>
        <begin position="310"/>
        <end position="353"/>
    </location>
</feature>
<dbReference type="SMART" id="SM00181">
    <property type="entry name" value="EGF"/>
    <property type="match status" value="6"/>
</dbReference>
<sequence>MKWKWIRRGQGGGRRTVLVAGSLLAVFFQVLAVAEAQNVTSTATQSPFLDLDEGILEISPPSSTPLDASMPEVLVSSPTPGSVSHNSTQMTPLNPQAPPPAPATTTTLATVPTPMTTATTSASGNSAVTTPSTSTQTPPIATGSVADPPAPSPLPECGGLVCQNDSACRDGNRTYNIDTDVGFHTVTNQNGYHCDCPKGFSGLDCSRPFEDCNTGVNVKCFHGGTCLPESMVEDTEYASYCECSDAFFEGQRYAGKYCEVAVEETEYCPEQQGLFCLNGGSCPSGGPRAPHICQCRDGYTGEHCEFIAPEGPDCTLECFNEGVCKVGRVNAPWGNIDDFYCDCPTGFGGIRCEHLSETCDDGNTVCLHGAMCESLVKPGGTTEFSCACSTPYLGGSGCEEKRRMELCMPTLGPEYSLGMAVPAFCLNGGKCRDVMNGNVVDFSCDCPPLFEGPHCEFLKTADSIGDIDDLLNPPGSDRSAGAVAGSVALATLAMVAGFFVIRQVRRIRQSRKRERDVILNLQEFRDENFGAISANGSMLFPGVSPPPSTIPISEKSGSSKFAQGELLHEVDIT</sequence>
<keyword evidence="4 5" id="KW-1015">Disulfide bond</keyword>
<dbReference type="PROSITE" id="PS00022">
    <property type="entry name" value="EGF_1"/>
    <property type="match status" value="4"/>
</dbReference>
<accession>A0A7S3L0T5</accession>
<dbReference type="PANTHER" id="PTHR24049:SF22">
    <property type="entry name" value="DROSOPHILA CRUMBS HOMOLOG"/>
    <property type="match status" value="1"/>
</dbReference>
<evidence type="ECO:0000256" key="4">
    <source>
        <dbReference type="ARBA" id="ARBA00023157"/>
    </source>
</evidence>
<evidence type="ECO:0000259" key="9">
    <source>
        <dbReference type="PROSITE" id="PS50026"/>
    </source>
</evidence>
<evidence type="ECO:0000256" key="2">
    <source>
        <dbReference type="ARBA" id="ARBA00022729"/>
    </source>
</evidence>
<dbReference type="CDD" id="cd00054">
    <property type="entry name" value="EGF_CA"/>
    <property type="match status" value="1"/>
</dbReference>
<protein>
    <recommendedName>
        <fullName evidence="9">EGF-like domain-containing protein</fullName>
    </recommendedName>
</protein>
<evidence type="ECO:0000256" key="7">
    <source>
        <dbReference type="SAM" id="Phobius"/>
    </source>
</evidence>
<feature type="transmembrane region" description="Helical" evidence="7">
    <location>
        <begin position="480"/>
        <end position="501"/>
    </location>
</feature>
<keyword evidence="3" id="KW-0677">Repeat</keyword>
<dbReference type="PROSITE" id="PS01186">
    <property type="entry name" value="EGF_2"/>
    <property type="match status" value="4"/>
</dbReference>
<feature type="region of interest" description="Disordered" evidence="6">
    <location>
        <begin position="75"/>
        <end position="150"/>
    </location>
</feature>
<evidence type="ECO:0000256" key="3">
    <source>
        <dbReference type="ARBA" id="ARBA00022737"/>
    </source>
</evidence>
<feature type="chain" id="PRO_5031460033" description="EGF-like domain-containing protein" evidence="8">
    <location>
        <begin position="37"/>
        <end position="573"/>
    </location>
</feature>
<keyword evidence="7" id="KW-1133">Transmembrane helix</keyword>
<evidence type="ECO:0000256" key="5">
    <source>
        <dbReference type="PROSITE-ProRule" id="PRU00076"/>
    </source>
</evidence>
<keyword evidence="7" id="KW-0472">Membrane</keyword>
<reference evidence="10" key="1">
    <citation type="submission" date="2021-01" db="EMBL/GenBank/DDBJ databases">
        <authorList>
            <person name="Corre E."/>
            <person name="Pelletier E."/>
            <person name="Niang G."/>
            <person name="Scheremetjew M."/>
            <person name="Finn R."/>
            <person name="Kale V."/>
            <person name="Holt S."/>
            <person name="Cochrane G."/>
            <person name="Meng A."/>
            <person name="Brown T."/>
            <person name="Cohen L."/>
        </authorList>
    </citation>
    <scope>NUCLEOTIDE SEQUENCE</scope>
    <source>
        <strain evidence="10">CCMP127</strain>
    </source>
</reference>
<dbReference type="Gene3D" id="2.10.25.10">
    <property type="entry name" value="Laminin"/>
    <property type="match status" value="4"/>
</dbReference>
<name>A0A7S3L0T5_9STRA</name>
<evidence type="ECO:0000256" key="8">
    <source>
        <dbReference type="SAM" id="SignalP"/>
    </source>
</evidence>
<gene>
    <name evidence="10" type="ORF">ACOF00016_LOCUS1076</name>
</gene>
<evidence type="ECO:0000256" key="6">
    <source>
        <dbReference type="SAM" id="MobiDB-lite"/>
    </source>
</evidence>
<feature type="disulfide bond" evidence="5">
    <location>
        <begin position="446"/>
        <end position="455"/>
    </location>
</feature>
<dbReference type="InterPro" id="IPR051022">
    <property type="entry name" value="Notch_Cell-Fate_Det"/>
</dbReference>
<feature type="disulfide bond" evidence="5">
    <location>
        <begin position="295"/>
        <end position="304"/>
    </location>
</feature>
<dbReference type="EMBL" id="HBIM01001239">
    <property type="protein sequence ID" value="CAE0402825.1"/>
    <property type="molecule type" value="Transcribed_RNA"/>
</dbReference>
<feature type="domain" description="EGF-like" evidence="9">
    <location>
        <begin position="355"/>
        <end position="399"/>
    </location>
</feature>